<sequence>MGCFSFKKYHPHTRYKSLFSGRIRDAHYAYYHKVLDLDQRRVIRVQTAEKRDEDFIFEALERRLDVIGEDLVSIIVSEDDLELLSWSRNEKDDIALIPFYPSPSDFPAGLPKVRRSQLTEIDRLAAQTDHTTYEPSPGHGPKHVVFKYYITEGNIVSFWHELNCTLRIPNHLNIVPLDCLVIDSATPGGPDKVVGFTTPFIAGGTVWDNVSRTFTLAHLNQLTKTIDYLNLQLGIVHGTINSANLLIDPETDQLKIFNFSWGAKLGWEGDKDHEGAVYRYDEHRNDIKMAVFAVYEIITRDLSFGPGNDASMVLEKETWEKAAEVRLEEGVDVAEYRRVLDEWVALRKPLDAVYTHYTQTPQHIDWPSVPEFPLTESRGTIARHRALWRSELTKRGEPFIKWQRPPTAELPLSRGKRLLATGEIVDEDPQFQSMISPVPYEYRWK</sequence>
<name>A0ACB7PLK8_9PEZI</name>
<organism evidence="1 2">
    <name type="scientific">Chaetomium tenue</name>
    <dbReference type="NCBI Taxonomy" id="1854479"/>
    <lineage>
        <taxon>Eukaryota</taxon>
        <taxon>Fungi</taxon>
        <taxon>Dikarya</taxon>
        <taxon>Ascomycota</taxon>
        <taxon>Pezizomycotina</taxon>
        <taxon>Sordariomycetes</taxon>
        <taxon>Sordariomycetidae</taxon>
        <taxon>Sordariales</taxon>
        <taxon>Chaetomiaceae</taxon>
        <taxon>Chaetomium</taxon>
    </lineage>
</organism>
<dbReference type="Proteomes" id="UP000724584">
    <property type="component" value="Unassembled WGS sequence"/>
</dbReference>
<protein>
    <submittedName>
        <fullName evidence="1">Uncharacterized protein</fullName>
    </submittedName>
</protein>
<comment type="caution">
    <text evidence="1">The sequence shown here is derived from an EMBL/GenBank/DDBJ whole genome shotgun (WGS) entry which is preliminary data.</text>
</comment>
<reference evidence="1 2" key="1">
    <citation type="journal article" date="2021" name="Nat. Commun.">
        <title>Genetic determinants of endophytism in the Arabidopsis root mycobiome.</title>
        <authorList>
            <person name="Mesny F."/>
            <person name="Miyauchi S."/>
            <person name="Thiergart T."/>
            <person name="Pickel B."/>
            <person name="Atanasova L."/>
            <person name="Karlsson M."/>
            <person name="Huettel B."/>
            <person name="Barry K.W."/>
            <person name="Haridas S."/>
            <person name="Chen C."/>
            <person name="Bauer D."/>
            <person name="Andreopoulos W."/>
            <person name="Pangilinan J."/>
            <person name="LaButti K."/>
            <person name="Riley R."/>
            <person name="Lipzen A."/>
            <person name="Clum A."/>
            <person name="Drula E."/>
            <person name="Henrissat B."/>
            <person name="Kohler A."/>
            <person name="Grigoriev I.V."/>
            <person name="Martin F.M."/>
            <person name="Hacquard S."/>
        </authorList>
    </citation>
    <scope>NUCLEOTIDE SEQUENCE [LARGE SCALE GENOMIC DNA]</scope>
    <source>
        <strain evidence="1 2">MPI-SDFR-AT-0079</strain>
    </source>
</reference>
<evidence type="ECO:0000313" key="2">
    <source>
        <dbReference type="Proteomes" id="UP000724584"/>
    </source>
</evidence>
<proteinExistence type="predicted"/>
<evidence type="ECO:0000313" key="1">
    <source>
        <dbReference type="EMBL" id="KAH6641864.1"/>
    </source>
</evidence>
<dbReference type="EMBL" id="JAGIZQ010000002">
    <property type="protein sequence ID" value="KAH6641864.1"/>
    <property type="molecule type" value="Genomic_DNA"/>
</dbReference>
<accession>A0ACB7PLK8</accession>
<gene>
    <name evidence="1" type="ORF">F5144DRAFT_507470</name>
</gene>
<keyword evidence="2" id="KW-1185">Reference proteome</keyword>